<accession>A0ACC0WZL0</accession>
<keyword evidence="2" id="KW-1185">Reference proteome</keyword>
<evidence type="ECO:0000313" key="2">
    <source>
        <dbReference type="Proteomes" id="UP001163321"/>
    </source>
</evidence>
<sequence>MTIENNRDRVTVLSSHSDLAELLLDRALTSDGDYGDDLARTRAELKAKLDEQAPYSSRQQIVSDLETSERCSKFSSGRPNFFMKRRFQLTRRKSLNIIVPN</sequence>
<dbReference type="Proteomes" id="UP001163321">
    <property type="component" value="Chromosome 1"/>
</dbReference>
<organism evidence="1 2">
    <name type="scientific">Peronosclerospora sorghi</name>
    <dbReference type="NCBI Taxonomy" id="230839"/>
    <lineage>
        <taxon>Eukaryota</taxon>
        <taxon>Sar</taxon>
        <taxon>Stramenopiles</taxon>
        <taxon>Oomycota</taxon>
        <taxon>Peronosporomycetes</taxon>
        <taxon>Peronosporales</taxon>
        <taxon>Peronosporaceae</taxon>
        <taxon>Peronosclerospora</taxon>
    </lineage>
</organism>
<proteinExistence type="predicted"/>
<protein>
    <submittedName>
        <fullName evidence="1">Uncharacterized protein</fullName>
    </submittedName>
</protein>
<dbReference type="EMBL" id="CM047580">
    <property type="protein sequence ID" value="KAI9923136.1"/>
    <property type="molecule type" value="Genomic_DNA"/>
</dbReference>
<gene>
    <name evidence="1" type="ORF">PsorP6_000350</name>
</gene>
<name>A0ACC0WZL0_9STRA</name>
<reference evidence="1 2" key="1">
    <citation type="journal article" date="2022" name="bioRxiv">
        <title>The genome of the oomycete Peronosclerospora sorghi, a cosmopolitan pathogen of maize and sorghum, is inflated with dispersed pseudogenes.</title>
        <authorList>
            <person name="Fletcher K."/>
            <person name="Martin F."/>
            <person name="Isakeit T."/>
            <person name="Cavanaugh K."/>
            <person name="Magill C."/>
            <person name="Michelmore R."/>
        </authorList>
    </citation>
    <scope>NUCLEOTIDE SEQUENCE [LARGE SCALE GENOMIC DNA]</scope>
    <source>
        <strain evidence="1">P6</strain>
    </source>
</reference>
<comment type="caution">
    <text evidence="1">The sequence shown here is derived from an EMBL/GenBank/DDBJ whole genome shotgun (WGS) entry which is preliminary data.</text>
</comment>
<evidence type="ECO:0000313" key="1">
    <source>
        <dbReference type="EMBL" id="KAI9923136.1"/>
    </source>
</evidence>